<comment type="caution">
    <text evidence="2">The sequence shown here is derived from an EMBL/GenBank/DDBJ whole genome shotgun (WGS) entry which is preliminary data.</text>
</comment>
<organism evidence="2 3">
    <name type="scientific">Ambrosia artemisiifolia</name>
    <name type="common">Common ragweed</name>
    <dbReference type="NCBI Taxonomy" id="4212"/>
    <lineage>
        <taxon>Eukaryota</taxon>
        <taxon>Viridiplantae</taxon>
        <taxon>Streptophyta</taxon>
        <taxon>Embryophyta</taxon>
        <taxon>Tracheophyta</taxon>
        <taxon>Spermatophyta</taxon>
        <taxon>Magnoliopsida</taxon>
        <taxon>eudicotyledons</taxon>
        <taxon>Gunneridae</taxon>
        <taxon>Pentapetalae</taxon>
        <taxon>asterids</taxon>
        <taxon>campanulids</taxon>
        <taxon>Asterales</taxon>
        <taxon>Asteraceae</taxon>
        <taxon>Asteroideae</taxon>
        <taxon>Heliantheae alliance</taxon>
        <taxon>Heliantheae</taxon>
        <taxon>Ambrosia</taxon>
    </lineage>
</organism>
<feature type="compositionally biased region" description="Polar residues" evidence="1">
    <location>
        <begin position="20"/>
        <end position="30"/>
    </location>
</feature>
<sequence length="178" mass="20426">MARRLLKNIRKNDIPASTYRPRNQNVKMSSQDLSERFGKMRLTVPSQTDDVMQILGKTKRKKKVTKRTTPKTTSKVDHKFANTSASHSHADAQGFPPAIPNLIYIYIKEIIEIMKNPNYLEDRKLYVSLLQAECAIHSICSTLRKRMPKPWEYNRDSAESLIAGYDTVFAEGGVLWII</sequence>
<accession>A0AAD5BVI3</accession>
<feature type="region of interest" description="Disordered" evidence="1">
    <location>
        <begin position="10"/>
        <end position="30"/>
    </location>
</feature>
<reference evidence="2" key="1">
    <citation type="submission" date="2022-06" db="EMBL/GenBank/DDBJ databases">
        <title>Uncovering the hologenomic basis of an extraordinary plant invasion.</title>
        <authorList>
            <person name="Bieker V.C."/>
            <person name="Martin M.D."/>
            <person name="Gilbert T."/>
            <person name="Hodgins K."/>
            <person name="Battlay P."/>
            <person name="Petersen B."/>
            <person name="Wilson J."/>
        </authorList>
    </citation>
    <scope>NUCLEOTIDE SEQUENCE</scope>
    <source>
        <strain evidence="2">AA19_3_7</strain>
        <tissue evidence="2">Leaf</tissue>
    </source>
</reference>
<evidence type="ECO:0000313" key="2">
    <source>
        <dbReference type="EMBL" id="KAI7730411.1"/>
    </source>
</evidence>
<gene>
    <name evidence="2" type="ORF">M8C21_025356</name>
</gene>
<keyword evidence="3" id="KW-1185">Reference proteome</keyword>
<evidence type="ECO:0000256" key="1">
    <source>
        <dbReference type="SAM" id="MobiDB-lite"/>
    </source>
</evidence>
<dbReference type="Proteomes" id="UP001206925">
    <property type="component" value="Unassembled WGS sequence"/>
</dbReference>
<dbReference type="AlphaFoldDB" id="A0AAD5BVI3"/>
<proteinExistence type="predicted"/>
<protein>
    <submittedName>
        <fullName evidence="2">Uncharacterized protein</fullName>
    </submittedName>
</protein>
<name>A0AAD5BVI3_AMBAR</name>
<dbReference type="EMBL" id="JAMZMK010010782">
    <property type="protein sequence ID" value="KAI7730411.1"/>
    <property type="molecule type" value="Genomic_DNA"/>
</dbReference>
<evidence type="ECO:0000313" key="3">
    <source>
        <dbReference type="Proteomes" id="UP001206925"/>
    </source>
</evidence>